<comment type="caution">
    <text evidence="1">The sequence shown here is derived from an EMBL/GenBank/DDBJ whole genome shotgun (WGS) entry which is preliminary data.</text>
</comment>
<keyword evidence="2" id="KW-1185">Reference proteome</keyword>
<protein>
    <submittedName>
        <fullName evidence="1">Uncharacterized protein</fullName>
    </submittedName>
</protein>
<dbReference type="EMBL" id="LXQA010706407">
    <property type="protein sequence ID" value="MCI66984.1"/>
    <property type="molecule type" value="Genomic_DNA"/>
</dbReference>
<reference evidence="1 2" key="1">
    <citation type="journal article" date="2018" name="Front. Plant Sci.">
        <title>Red Clover (Trifolium pratense) and Zigzag Clover (T. medium) - A Picture of Genomic Similarities and Differences.</title>
        <authorList>
            <person name="Dluhosova J."/>
            <person name="Istvanek J."/>
            <person name="Nedelnik J."/>
            <person name="Repkova J."/>
        </authorList>
    </citation>
    <scope>NUCLEOTIDE SEQUENCE [LARGE SCALE GENOMIC DNA]</scope>
    <source>
        <strain evidence="2">cv. 10/8</strain>
        <tissue evidence="1">Leaf</tissue>
    </source>
</reference>
<dbReference type="Proteomes" id="UP000265520">
    <property type="component" value="Unassembled WGS sequence"/>
</dbReference>
<evidence type="ECO:0000313" key="2">
    <source>
        <dbReference type="Proteomes" id="UP000265520"/>
    </source>
</evidence>
<accession>A0A392U2P7</accession>
<feature type="non-terminal residue" evidence="1">
    <location>
        <position position="35"/>
    </location>
</feature>
<dbReference type="AlphaFoldDB" id="A0A392U2P7"/>
<proteinExistence type="predicted"/>
<sequence length="35" mass="3656">MKLWWPTEGRTVAASERVGKVGDGAAVEGGVVADR</sequence>
<name>A0A392U2P7_9FABA</name>
<organism evidence="1 2">
    <name type="scientific">Trifolium medium</name>
    <dbReference type="NCBI Taxonomy" id="97028"/>
    <lineage>
        <taxon>Eukaryota</taxon>
        <taxon>Viridiplantae</taxon>
        <taxon>Streptophyta</taxon>
        <taxon>Embryophyta</taxon>
        <taxon>Tracheophyta</taxon>
        <taxon>Spermatophyta</taxon>
        <taxon>Magnoliopsida</taxon>
        <taxon>eudicotyledons</taxon>
        <taxon>Gunneridae</taxon>
        <taxon>Pentapetalae</taxon>
        <taxon>rosids</taxon>
        <taxon>fabids</taxon>
        <taxon>Fabales</taxon>
        <taxon>Fabaceae</taxon>
        <taxon>Papilionoideae</taxon>
        <taxon>50 kb inversion clade</taxon>
        <taxon>NPAAA clade</taxon>
        <taxon>Hologalegina</taxon>
        <taxon>IRL clade</taxon>
        <taxon>Trifolieae</taxon>
        <taxon>Trifolium</taxon>
    </lineage>
</organism>
<evidence type="ECO:0000313" key="1">
    <source>
        <dbReference type="EMBL" id="MCI66984.1"/>
    </source>
</evidence>